<keyword evidence="6 9" id="KW-0418">Kinase</keyword>
<evidence type="ECO:0000256" key="4">
    <source>
        <dbReference type="ARBA" id="ARBA00022679"/>
    </source>
</evidence>
<evidence type="ECO:0000256" key="2">
    <source>
        <dbReference type="ARBA" id="ARBA00008420"/>
    </source>
</evidence>
<evidence type="ECO:0000256" key="5">
    <source>
        <dbReference type="ARBA" id="ARBA00022741"/>
    </source>
</evidence>
<dbReference type="PANTHER" id="PTHR43442:SF3">
    <property type="entry name" value="GLUCONOKINASE-RELATED"/>
    <property type="match status" value="1"/>
</dbReference>
<evidence type="ECO:0000256" key="9">
    <source>
        <dbReference type="RuleBase" id="RU363066"/>
    </source>
</evidence>
<dbReference type="EC" id="2.7.1.12" evidence="3 9"/>
<evidence type="ECO:0000256" key="6">
    <source>
        <dbReference type="ARBA" id="ARBA00022777"/>
    </source>
</evidence>
<sequence>MIVIVMGVSGAGKSTLGEALAAALGCGFVDADDHHPPENIAKMRRGEPLDDADRGPWLDRLHALLREQDAAGKDAVLACSALKDSYRTRLTAGLRDIRYVLLVGAPAELRERLAARRDHFMPPVLLDSQIATLSVPDDAIEVPIGLATSGQVALVREALAAQDHAPDA</sequence>
<evidence type="ECO:0000313" key="10">
    <source>
        <dbReference type="EMBL" id="MBK1632936.1"/>
    </source>
</evidence>
<dbReference type="Gene3D" id="3.40.50.300">
    <property type="entry name" value="P-loop containing nucleotide triphosphate hydrolases"/>
    <property type="match status" value="1"/>
</dbReference>
<dbReference type="InterPro" id="IPR027417">
    <property type="entry name" value="P-loop_NTPase"/>
</dbReference>
<dbReference type="InterPro" id="IPR006001">
    <property type="entry name" value="Therm_gnt_kin"/>
</dbReference>
<dbReference type="Pfam" id="PF13671">
    <property type="entry name" value="AAA_33"/>
    <property type="match status" value="1"/>
</dbReference>
<comment type="pathway">
    <text evidence="1">Carbohydrate acid metabolism.</text>
</comment>
<comment type="similarity">
    <text evidence="2 9">Belongs to the gluconokinase GntK/GntV family.</text>
</comment>
<gene>
    <name evidence="10" type="ORF">CKO31_19715</name>
</gene>
<comment type="catalytic activity">
    <reaction evidence="8 9">
        <text>D-gluconate + ATP = 6-phospho-D-gluconate + ADP + H(+)</text>
        <dbReference type="Rhea" id="RHEA:19433"/>
        <dbReference type="ChEBI" id="CHEBI:15378"/>
        <dbReference type="ChEBI" id="CHEBI:18391"/>
        <dbReference type="ChEBI" id="CHEBI:30616"/>
        <dbReference type="ChEBI" id="CHEBI:58759"/>
        <dbReference type="ChEBI" id="CHEBI:456216"/>
        <dbReference type="EC" id="2.7.1.12"/>
    </reaction>
</comment>
<keyword evidence="5 9" id="KW-0547">Nucleotide-binding</keyword>
<evidence type="ECO:0000313" key="11">
    <source>
        <dbReference type="Proteomes" id="UP000748752"/>
    </source>
</evidence>
<dbReference type="Proteomes" id="UP000748752">
    <property type="component" value="Unassembled WGS sequence"/>
</dbReference>
<dbReference type="EMBL" id="NRRV01000062">
    <property type="protein sequence ID" value="MBK1632936.1"/>
    <property type="molecule type" value="Genomic_DNA"/>
</dbReference>
<evidence type="ECO:0000256" key="7">
    <source>
        <dbReference type="ARBA" id="ARBA00022840"/>
    </source>
</evidence>
<evidence type="ECO:0000256" key="3">
    <source>
        <dbReference type="ARBA" id="ARBA00012054"/>
    </source>
</evidence>
<dbReference type="RefSeq" id="WP_200240823.1">
    <property type="nucleotide sequence ID" value="NZ_NRRV01000062.1"/>
</dbReference>
<dbReference type="CDD" id="cd02021">
    <property type="entry name" value="GntK"/>
    <property type="match status" value="1"/>
</dbReference>
<keyword evidence="11" id="KW-1185">Reference proteome</keyword>
<organism evidence="10 11">
    <name type="scientific">Thiohalocapsa halophila</name>
    <dbReference type="NCBI Taxonomy" id="69359"/>
    <lineage>
        <taxon>Bacteria</taxon>
        <taxon>Pseudomonadati</taxon>
        <taxon>Pseudomonadota</taxon>
        <taxon>Gammaproteobacteria</taxon>
        <taxon>Chromatiales</taxon>
        <taxon>Chromatiaceae</taxon>
        <taxon>Thiohalocapsa</taxon>
    </lineage>
</organism>
<keyword evidence="7 9" id="KW-0067">ATP-binding</keyword>
<proteinExistence type="inferred from homology"/>
<comment type="caution">
    <text evidence="10">The sequence shown here is derived from an EMBL/GenBank/DDBJ whole genome shotgun (WGS) entry which is preliminary data.</text>
</comment>
<evidence type="ECO:0000256" key="8">
    <source>
        <dbReference type="ARBA" id="ARBA00048090"/>
    </source>
</evidence>
<name>A0ABS1CNJ0_9GAMM</name>
<accession>A0ABS1CNJ0</accession>
<protein>
    <recommendedName>
        <fullName evidence="3 9">Gluconokinase</fullName>
        <ecNumber evidence="3 9">2.7.1.12</ecNumber>
    </recommendedName>
</protein>
<evidence type="ECO:0000256" key="1">
    <source>
        <dbReference type="ARBA" id="ARBA00004761"/>
    </source>
</evidence>
<dbReference type="SUPFAM" id="SSF52540">
    <property type="entry name" value="P-loop containing nucleoside triphosphate hydrolases"/>
    <property type="match status" value="1"/>
</dbReference>
<dbReference type="PANTHER" id="PTHR43442">
    <property type="entry name" value="GLUCONOKINASE-RELATED"/>
    <property type="match status" value="1"/>
</dbReference>
<reference evidence="10 11" key="1">
    <citation type="journal article" date="2020" name="Microorganisms">
        <title>Osmotic Adaptation and Compatible Solute Biosynthesis of Phototrophic Bacteria as Revealed from Genome Analyses.</title>
        <authorList>
            <person name="Imhoff J.F."/>
            <person name="Rahn T."/>
            <person name="Kunzel S."/>
            <person name="Keller A."/>
            <person name="Neulinger S.C."/>
        </authorList>
    </citation>
    <scope>NUCLEOTIDE SEQUENCE [LARGE SCALE GENOMIC DNA]</scope>
    <source>
        <strain evidence="10 11">DSM 6210</strain>
    </source>
</reference>
<keyword evidence="4 9" id="KW-0808">Transferase</keyword>
<dbReference type="NCBIfam" id="TIGR01313">
    <property type="entry name" value="therm_gnt_kin"/>
    <property type="match status" value="1"/>
</dbReference>